<proteinExistence type="predicted"/>
<keyword evidence="2" id="KW-1185">Reference proteome</keyword>
<dbReference type="Proteomes" id="UP000026960">
    <property type="component" value="Chromosome 4"/>
</dbReference>
<protein>
    <submittedName>
        <fullName evidence="1">Uncharacterized protein</fullName>
    </submittedName>
</protein>
<evidence type="ECO:0000313" key="2">
    <source>
        <dbReference type="Proteomes" id="UP000026960"/>
    </source>
</evidence>
<dbReference type="AlphaFoldDB" id="A0A0D3FTP1"/>
<evidence type="ECO:0000313" key="1">
    <source>
        <dbReference type="EnsemblPlants" id="OBART04G06100.1"/>
    </source>
</evidence>
<dbReference type="HOGENOM" id="CLU_167140_0_0_1"/>
<reference evidence="1" key="1">
    <citation type="journal article" date="2009" name="Rice">
        <title>De Novo Next Generation Sequencing of Plant Genomes.</title>
        <authorList>
            <person name="Rounsley S."/>
            <person name="Marri P.R."/>
            <person name="Yu Y."/>
            <person name="He R."/>
            <person name="Sisneros N."/>
            <person name="Goicoechea J.L."/>
            <person name="Lee S.J."/>
            <person name="Angelova A."/>
            <person name="Kudrna D."/>
            <person name="Luo M."/>
            <person name="Affourtit J."/>
            <person name="Desany B."/>
            <person name="Knight J."/>
            <person name="Niazi F."/>
            <person name="Egholm M."/>
            <person name="Wing R.A."/>
        </authorList>
    </citation>
    <scope>NUCLEOTIDE SEQUENCE [LARGE SCALE GENOMIC DNA]</scope>
    <source>
        <strain evidence="1">cv. IRGC 105608</strain>
    </source>
</reference>
<dbReference type="Gramene" id="OBART04G06100.1">
    <property type="protein sequence ID" value="OBART04G06100.1"/>
    <property type="gene ID" value="OBART04G06100"/>
</dbReference>
<accession>A0A0D3FTP1</accession>
<organism evidence="1">
    <name type="scientific">Oryza barthii</name>
    <dbReference type="NCBI Taxonomy" id="65489"/>
    <lineage>
        <taxon>Eukaryota</taxon>
        <taxon>Viridiplantae</taxon>
        <taxon>Streptophyta</taxon>
        <taxon>Embryophyta</taxon>
        <taxon>Tracheophyta</taxon>
        <taxon>Spermatophyta</taxon>
        <taxon>Magnoliopsida</taxon>
        <taxon>Liliopsida</taxon>
        <taxon>Poales</taxon>
        <taxon>Poaceae</taxon>
        <taxon>BOP clade</taxon>
        <taxon>Oryzoideae</taxon>
        <taxon>Oryzeae</taxon>
        <taxon>Oryzinae</taxon>
        <taxon>Oryza</taxon>
    </lineage>
</organism>
<reference evidence="1" key="2">
    <citation type="submission" date="2015-03" db="UniProtKB">
        <authorList>
            <consortium name="EnsemblPlants"/>
        </authorList>
    </citation>
    <scope>IDENTIFICATION</scope>
</reference>
<dbReference type="EnsemblPlants" id="OBART04G06100.1">
    <property type="protein sequence ID" value="OBART04G06100.1"/>
    <property type="gene ID" value="OBART04G06100"/>
</dbReference>
<name>A0A0D3FTP1_9ORYZ</name>
<dbReference type="PaxDb" id="65489-OBART04G06100.1"/>
<sequence>MLTPLSLIGTADLVRTGVAEEEEQQVGSAAAAAALGAVGVCLGVTQCFSRLIASNLRVLFGVSSWQQSTEILAWDEGSRRW</sequence>